<gene>
    <name evidence="1" type="ORF">Ahy_A03g015131</name>
</gene>
<keyword evidence="2" id="KW-1185">Reference proteome</keyword>
<proteinExistence type="predicted"/>
<comment type="caution">
    <text evidence="1">The sequence shown here is derived from an EMBL/GenBank/DDBJ whole genome shotgun (WGS) entry which is preliminary data.</text>
</comment>
<dbReference type="Proteomes" id="UP000289738">
    <property type="component" value="Chromosome A03"/>
</dbReference>
<evidence type="ECO:0000313" key="2">
    <source>
        <dbReference type="Proteomes" id="UP000289738"/>
    </source>
</evidence>
<organism evidence="1 2">
    <name type="scientific">Arachis hypogaea</name>
    <name type="common">Peanut</name>
    <dbReference type="NCBI Taxonomy" id="3818"/>
    <lineage>
        <taxon>Eukaryota</taxon>
        <taxon>Viridiplantae</taxon>
        <taxon>Streptophyta</taxon>
        <taxon>Embryophyta</taxon>
        <taxon>Tracheophyta</taxon>
        <taxon>Spermatophyta</taxon>
        <taxon>Magnoliopsida</taxon>
        <taxon>eudicotyledons</taxon>
        <taxon>Gunneridae</taxon>
        <taxon>Pentapetalae</taxon>
        <taxon>rosids</taxon>
        <taxon>fabids</taxon>
        <taxon>Fabales</taxon>
        <taxon>Fabaceae</taxon>
        <taxon>Papilionoideae</taxon>
        <taxon>50 kb inversion clade</taxon>
        <taxon>dalbergioids sensu lato</taxon>
        <taxon>Dalbergieae</taxon>
        <taxon>Pterocarpus clade</taxon>
        <taxon>Arachis</taxon>
    </lineage>
</organism>
<protein>
    <submittedName>
        <fullName evidence="1">Uncharacterized protein</fullName>
    </submittedName>
</protein>
<dbReference type="AlphaFoldDB" id="A0A445DZY9"/>
<accession>A0A445DZY9</accession>
<sequence length="81" mass="8673">MESCQQRLSTLESPNPHFQFHSAEVLSPDLLGTLLRHPPDSSCRRDAIPAVASSPFPFLIAAVGHAAAAARSSIRRVVGPQ</sequence>
<name>A0A445DZY9_ARAHY</name>
<reference evidence="1 2" key="1">
    <citation type="submission" date="2019-01" db="EMBL/GenBank/DDBJ databases">
        <title>Sequencing of cultivated peanut Arachis hypogaea provides insights into genome evolution and oil improvement.</title>
        <authorList>
            <person name="Chen X."/>
        </authorList>
    </citation>
    <scope>NUCLEOTIDE SEQUENCE [LARGE SCALE GENOMIC DNA]</scope>
    <source>
        <strain evidence="2">cv. Fuhuasheng</strain>
        <tissue evidence="1">Leaves</tissue>
    </source>
</reference>
<dbReference type="EMBL" id="SDMP01000003">
    <property type="protein sequence ID" value="RYR68651.1"/>
    <property type="molecule type" value="Genomic_DNA"/>
</dbReference>
<evidence type="ECO:0000313" key="1">
    <source>
        <dbReference type="EMBL" id="RYR68651.1"/>
    </source>
</evidence>